<dbReference type="GO" id="GO:0005886">
    <property type="term" value="C:plasma membrane"/>
    <property type="evidence" value="ECO:0007669"/>
    <property type="project" value="TreeGrafter"/>
</dbReference>
<evidence type="ECO:0000259" key="1">
    <source>
        <dbReference type="SMART" id="SM01017"/>
    </source>
</evidence>
<reference evidence="2 3" key="1">
    <citation type="submission" date="2016-07" db="EMBL/GenBank/DDBJ databases">
        <title>Pervasive Adenine N6-methylation of Active Genes in Fungi.</title>
        <authorList>
            <consortium name="DOE Joint Genome Institute"/>
            <person name="Mondo S.J."/>
            <person name="Dannebaum R.O."/>
            <person name="Kuo R.C."/>
            <person name="Labutti K."/>
            <person name="Haridas S."/>
            <person name="Kuo A."/>
            <person name="Salamov A."/>
            <person name="Ahrendt S.R."/>
            <person name="Lipzen A."/>
            <person name="Sullivan W."/>
            <person name="Andreopoulos W.B."/>
            <person name="Clum A."/>
            <person name="Lindquist E."/>
            <person name="Daum C."/>
            <person name="Ramamoorthy G.K."/>
            <person name="Gryganskyi A."/>
            <person name="Culley D."/>
            <person name="Magnuson J.K."/>
            <person name="James T.Y."/>
            <person name="O'Malley M.A."/>
            <person name="Stajich J.E."/>
            <person name="Spatafora J.W."/>
            <person name="Visel A."/>
            <person name="Grigoriev I.V."/>
        </authorList>
    </citation>
    <scope>NUCLEOTIDE SEQUENCE [LARGE SCALE GENOMIC DNA]</scope>
    <source>
        <strain evidence="2 3">CBS 931.73</strain>
    </source>
</reference>
<dbReference type="Proteomes" id="UP000193498">
    <property type="component" value="Unassembled WGS sequence"/>
</dbReference>
<dbReference type="PANTHER" id="PTHR11188:SF17">
    <property type="entry name" value="FI21816P1"/>
    <property type="match status" value="1"/>
</dbReference>
<dbReference type="InterPro" id="IPR011022">
    <property type="entry name" value="Arrestin_C-like"/>
</dbReference>
<dbReference type="GO" id="GO:0005829">
    <property type="term" value="C:cytosol"/>
    <property type="evidence" value="ECO:0007669"/>
    <property type="project" value="TreeGrafter"/>
</dbReference>
<dbReference type="InterPro" id="IPR050357">
    <property type="entry name" value="Arrestin_domain-protein"/>
</dbReference>
<dbReference type="PANTHER" id="PTHR11188">
    <property type="entry name" value="ARRESTIN DOMAIN CONTAINING PROTEIN"/>
    <property type="match status" value="1"/>
</dbReference>
<dbReference type="EMBL" id="MCFE01000065">
    <property type="protein sequence ID" value="ORY01780.1"/>
    <property type="molecule type" value="Genomic_DNA"/>
</dbReference>
<dbReference type="GO" id="GO:0030674">
    <property type="term" value="F:protein-macromolecule adaptor activity"/>
    <property type="evidence" value="ECO:0007669"/>
    <property type="project" value="TreeGrafter"/>
</dbReference>
<keyword evidence="3" id="KW-1185">Reference proteome</keyword>
<dbReference type="InterPro" id="IPR014756">
    <property type="entry name" value="Ig_E-set"/>
</dbReference>
<organism evidence="2 3">
    <name type="scientific">Basidiobolus meristosporus CBS 931.73</name>
    <dbReference type="NCBI Taxonomy" id="1314790"/>
    <lineage>
        <taxon>Eukaryota</taxon>
        <taxon>Fungi</taxon>
        <taxon>Fungi incertae sedis</taxon>
        <taxon>Zoopagomycota</taxon>
        <taxon>Entomophthoromycotina</taxon>
        <taxon>Basidiobolomycetes</taxon>
        <taxon>Basidiobolales</taxon>
        <taxon>Basidiobolaceae</taxon>
        <taxon>Basidiobolus</taxon>
    </lineage>
</organism>
<comment type="caution">
    <text evidence="2">The sequence shown here is derived from an EMBL/GenBank/DDBJ whole genome shotgun (WGS) entry which is preliminary data.</text>
</comment>
<proteinExistence type="predicted"/>
<protein>
    <recommendedName>
        <fullName evidence="1">Arrestin C-terminal-like domain-containing protein</fullName>
    </recommendedName>
</protein>
<dbReference type="SMART" id="SM01017">
    <property type="entry name" value="Arrestin_C"/>
    <property type="match status" value="1"/>
</dbReference>
<evidence type="ECO:0000313" key="3">
    <source>
        <dbReference type="Proteomes" id="UP000193498"/>
    </source>
</evidence>
<gene>
    <name evidence="2" type="ORF">K493DRAFT_298223</name>
</gene>
<evidence type="ECO:0000313" key="2">
    <source>
        <dbReference type="EMBL" id="ORY01780.1"/>
    </source>
</evidence>
<dbReference type="STRING" id="1314790.A0A1Y1YUT0"/>
<accession>A0A1Y1YUT0</accession>
<dbReference type="OrthoDB" id="2333384at2759"/>
<dbReference type="GO" id="GO:0070086">
    <property type="term" value="P:ubiquitin-dependent endocytosis"/>
    <property type="evidence" value="ECO:0007669"/>
    <property type="project" value="TreeGrafter"/>
</dbReference>
<dbReference type="InParanoid" id="A0A1Y1YUT0"/>
<dbReference type="SUPFAM" id="SSF81296">
    <property type="entry name" value="E set domains"/>
    <property type="match status" value="1"/>
</dbReference>
<sequence length="334" mass="38616">MSRKVQFDVVLREDTFYKGFDSSIGCTIKGHLSLVPISNIKIKRLYLKFEGKHTVSTATDFRRSEEIFFQREWSFLSHERGQTFEGGKPVQLDFTLFLPGDLPETVKAEYGSIQYKFKAYADTSIMYSNLKAEKQIYLRRHTSALLSERYITEAADVWREAVSYYLCIPTAEVAPGDEFPLRFQHRVLSDTIRVLLTACILKERIVYYSPGDHNTILREYEKPLDATFTWCQEDHMGEGQRVINVKIPSMTKTFDSRNKYIEVTHRLHIRVDVDWRGKLENVHIDLPVVIVPEVQGVVEELPDYNALPSPPSYEEYLSTHPPTFGPVQCLSVMT</sequence>
<dbReference type="GO" id="GO:0031625">
    <property type="term" value="F:ubiquitin protein ligase binding"/>
    <property type="evidence" value="ECO:0007669"/>
    <property type="project" value="TreeGrafter"/>
</dbReference>
<name>A0A1Y1YUT0_9FUNG</name>
<dbReference type="AlphaFoldDB" id="A0A1Y1YUT0"/>
<dbReference type="Gene3D" id="2.60.40.640">
    <property type="match status" value="2"/>
</dbReference>
<dbReference type="InterPro" id="IPR014752">
    <property type="entry name" value="Arrestin-like_C"/>
</dbReference>
<dbReference type="Pfam" id="PF02752">
    <property type="entry name" value="Arrestin_C"/>
    <property type="match status" value="1"/>
</dbReference>
<feature type="domain" description="Arrestin C-terminal-like" evidence="1">
    <location>
        <begin position="158"/>
        <end position="293"/>
    </location>
</feature>